<dbReference type="GO" id="GO:0005737">
    <property type="term" value="C:cytoplasm"/>
    <property type="evidence" value="ECO:0007669"/>
    <property type="project" value="TreeGrafter"/>
</dbReference>
<keyword evidence="2" id="KW-0472">Membrane</keyword>
<organism evidence="3 4">
    <name type="scientific">Adineta steineri</name>
    <dbReference type="NCBI Taxonomy" id="433720"/>
    <lineage>
        <taxon>Eukaryota</taxon>
        <taxon>Metazoa</taxon>
        <taxon>Spiralia</taxon>
        <taxon>Gnathifera</taxon>
        <taxon>Rotifera</taxon>
        <taxon>Eurotatoria</taxon>
        <taxon>Bdelloidea</taxon>
        <taxon>Adinetida</taxon>
        <taxon>Adinetidae</taxon>
        <taxon>Adineta</taxon>
    </lineage>
</organism>
<evidence type="ECO:0000313" key="3">
    <source>
        <dbReference type="EMBL" id="CAF0852307.1"/>
    </source>
</evidence>
<feature type="transmembrane region" description="Helical" evidence="2">
    <location>
        <begin position="98"/>
        <end position="115"/>
    </location>
</feature>
<dbReference type="Proteomes" id="UP000663832">
    <property type="component" value="Unassembled WGS sequence"/>
</dbReference>
<dbReference type="OrthoDB" id="10260741at2759"/>
<reference evidence="3" key="1">
    <citation type="submission" date="2021-02" db="EMBL/GenBank/DDBJ databases">
        <authorList>
            <person name="Nowell W R."/>
        </authorList>
    </citation>
    <scope>NUCLEOTIDE SEQUENCE</scope>
</reference>
<dbReference type="EMBL" id="CAJNOM010000029">
    <property type="protein sequence ID" value="CAF0852307.1"/>
    <property type="molecule type" value="Genomic_DNA"/>
</dbReference>
<evidence type="ECO:0000256" key="2">
    <source>
        <dbReference type="SAM" id="Phobius"/>
    </source>
</evidence>
<dbReference type="Gene3D" id="3.30.1140.40">
    <property type="entry name" value="Tctex-1"/>
    <property type="match status" value="1"/>
</dbReference>
<sequence length="116" mass="13982">MSEEDINLPKKIFNCQDVKKRMHEILHENLHDKQYDLNQCSLLTKNLSNIIKDSLKTFGYERYKFIIQILLCQEYNENIQMACRSFWDSQTDKYAQTIYINQFLICIATTFAVFYY</sequence>
<comment type="similarity">
    <text evidence="1">Belongs to the dynein light chain Tctex-type family.</text>
</comment>
<name>A0A813WHD9_9BILA</name>
<dbReference type="GO" id="GO:0007018">
    <property type="term" value="P:microtubule-based movement"/>
    <property type="evidence" value="ECO:0007669"/>
    <property type="project" value="TreeGrafter"/>
</dbReference>
<dbReference type="AlphaFoldDB" id="A0A813WHD9"/>
<comment type="caution">
    <text evidence="3">The sequence shown here is derived from an EMBL/GenBank/DDBJ whole genome shotgun (WGS) entry which is preliminary data.</text>
</comment>
<dbReference type="PANTHER" id="PTHR21255">
    <property type="entry name" value="T-COMPLEX-ASSOCIATED-TESTIS-EXPRESSED 1/ DYNEIN LIGHT CHAIN"/>
    <property type="match status" value="1"/>
</dbReference>
<dbReference type="CDD" id="cd21459">
    <property type="entry name" value="DLC-like_TCTEX1D2"/>
    <property type="match status" value="1"/>
</dbReference>
<protein>
    <submittedName>
        <fullName evidence="3">Uncharacterized protein</fullName>
    </submittedName>
</protein>
<evidence type="ECO:0000256" key="1">
    <source>
        <dbReference type="ARBA" id="ARBA00005361"/>
    </source>
</evidence>
<dbReference type="GO" id="GO:0045505">
    <property type="term" value="F:dynein intermediate chain binding"/>
    <property type="evidence" value="ECO:0007669"/>
    <property type="project" value="TreeGrafter"/>
</dbReference>
<dbReference type="GO" id="GO:0005868">
    <property type="term" value="C:cytoplasmic dynein complex"/>
    <property type="evidence" value="ECO:0007669"/>
    <property type="project" value="TreeGrafter"/>
</dbReference>
<keyword evidence="2" id="KW-0812">Transmembrane</keyword>
<dbReference type="Pfam" id="PF03645">
    <property type="entry name" value="Tctex-1"/>
    <property type="match status" value="1"/>
</dbReference>
<dbReference type="PANTHER" id="PTHR21255:SF7">
    <property type="entry name" value="DYNEIN LIGHT CHAIN TCTEX-TYPE PROTEIN 2B"/>
    <property type="match status" value="1"/>
</dbReference>
<proteinExistence type="inferred from homology"/>
<accession>A0A813WHD9</accession>
<dbReference type="InterPro" id="IPR005334">
    <property type="entry name" value="Tctex-1-like"/>
</dbReference>
<keyword evidence="4" id="KW-1185">Reference proteome</keyword>
<keyword evidence="2" id="KW-1133">Transmembrane helix</keyword>
<gene>
    <name evidence="3" type="ORF">QVE165_LOCUS6906</name>
</gene>
<evidence type="ECO:0000313" key="4">
    <source>
        <dbReference type="Proteomes" id="UP000663832"/>
    </source>
</evidence>
<dbReference type="InterPro" id="IPR038586">
    <property type="entry name" value="Tctex-1-like_sf"/>
</dbReference>